<evidence type="ECO:0000313" key="2">
    <source>
        <dbReference type="EMBL" id="CAF88150.1"/>
    </source>
</evidence>
<gene>
    <name evidence="2" type="ORF">GSTENG00001311001</name>
</gene>
<dbReference type="InterPro" id="IPR013761">
    <property type="entry name" value="SAM/pointed_sf"/>
</dbReference>
<feature type="region of interest" description="Disordered" evidence="1">
    <location>
        <begin position="1"/>
        <end position="26"/>
    </location>
</feature>
<dbReference type="PANTHER" id="PTHR14454">
    <property type="entry name" value="GRB2-ASSOCIATED AND REGULATOR OF MAPK PROTEIN FAMILY MEMBER"/>
    <property type="match status" value="1"/>
</dbReference>
<reference evidence="2" key="2">
    <citation type="submission" date="2004-02" db="EMBL/GenBank/DDBJ databases">
        <authorList>
            <consortium name="Genoscope"/>
            <consortium name="Whitehead Institute Centre for Genome Research"/>
        </authorList>
    </citation>
    <scope>NUCLEOTIDE SEQUENCE</scope>
</reference>
<dbReference type="Gene3D" id="1.10.150.50">
    <property type="entry name" value="Transcription Factor, Ets-1"/>
    <property type="match status" value="1"/>
</dbReference>
<proteinExistence type="predicted"/>
<name>Q4TG32_TETNG</name>
<accession>Q4TG32</accession>
<evidence type="ECO:0000256" key="1">
    <source>
        <dbReference type="SAM" id="MobiDB-lite"/>
    </source>
</evidence>
<dbReference type="PANTHER" id="PTHR14454:SF5">
    <property type="entry name" value="GRB2-ASSOCIATED AND REGULATOR OF MAPK PROTEIN 2"/>
    <property type="match status" value="1"/>
</dbReference>
<protein>
    <submittedName>
        <fullName evidence="2">(spotted green pufferfish) hypothetical protein</fullName>
    </submittedName>
</protein>
<feature type="region of interest" description="Disordered" evidence="1">
    <location>
        <begin position="94"/>
        <end position="117"/>
    </location>
</feature>
<feature type="non-terminal residue" evidence="2">
    <location>
        <position position="1"/>
    </location>
</feature>
<reference evidence="2" key="1">
    <citation type="journal article" date="2004" name="Nature">
        <title>Genome duplication in the teleost fish Tetraodon nigroviridis reveals the early vertebrate proto-karyotype.</title>
        <authorList>
            <person name="Jaillon O."/>
            <person name="Aury J.-M."/>
            <person name="Brunet F."/>
            <person name="Petit J.-L."/>
            <person name="Stange-Thomann N."/>
            <person name="Mauceli E."/>
            <person name="Bouneau L."/>
            <person name="Fischer C."/>
            <person name="Ozouf-Costaz C."/>
            <person name="Bernot A."/>
            <person name="Nicaud S."/>
            <person name="Jaffe D."/>
            <person name="Fisher S."/>
            <person name="Lutfalla G."/>
            <person name="Dossat C."/>
            <person name="Segurens B."/>
            <person name="Dasilva C."/>
            <person name="Salanoubat M."/>
            <person name="Levy M."/>
            <person name="Boudet N."/>
            <person name="Castellano S."/>
            <person name="Anthouard V."/>
            <person name="Jubin C."/>
            <person name="Castelli V."/>
            <person name="Katinka M."/>
            <person name="Vacherie B."/>
            <person name="Biemont C."/>
            <person name="Skalli Z."/>
            <person name="Cattolico L."/>
            <person name="Poulain J."/>
            <person name="De Berardinis V."/>
            <person name="Cruaud C."/>
            <person name="Duprat S."/>
            <person name="Brottier P."/>
            <person name="Coutanceau J.-P."/>
            <person name="Gouzy J."/>
            <person name="Parra G."/>
            <person name="Lardier G."/>
            <person name="Chapple C."/>
            <person name="McKernan K.J."/>
            <person name="McEwan P."/>
            <person name="Bosak S."/>
            <person name="Kellis M."/>
            <person name="Volff J.-N."/>
            <person name="Guigo R."/>
            <person name="Zody M.C."/>
            <person name="Mesirov J."/>
            <person name="Lindblad-Toh K."/>
            <person name="Birren B."/>
            <person name="Nusbaum C."/>
            <person name="Kahn D."/>
            <person name="Robinson-Rechavi M."/>
            <person name="Laudet V."/>
            <person name="Schachter V."/>
            <person name="Quetier F."/>
            <person name="Saurin W."/>
            <person name="Scarpelli C."/>
            <person name="Wincker P."/>
            <person name="Lander E.S."/>
            <person name="Weissenbach J."/>
            <person name="Roest Crollius H."/>
        </authorList>
    </citation>
    <scope>NUCLEOTIDE SEQUENCE [LARGE SCALE GENOMIC DNA]</scope>
</reference>
<dbReference type="KEGG" id="tng:GSTEN00001311G001"/>
<dbReference type="AlphaFoldDB" id="Q4TG32"/>
<dbReference type="EMBL" id="CAAE01003957">
    <property type="protein sequence ID" value="CAF88150.1"/>
    <property type="molecule type" value="Genomic_DNA"/>
</dbReference>
<comment type="caution">
    <text evidence="2">The sequence shown here is derived from an EMBL/GenBank/DDBJ whole genome shotgun (WGS) entry which is preliminary data.</text>
</comment>
<sequence length="117" mass="12849">RSGGRREQPGRNKGPTPPADSTWRPPADLSALSLEEVSSCLRFIGLSEGVVSVFQREQIDGSLLVQLTEDILSHDFHLSRLHVTKITTVHTGLETQDLTPPHPHTHTHVPSAHKPPC</sequence>
<dbReference type="InterPro" id="IPR052281">
    <property type="entry name" value="GAREM"/>
</dbReference>
<dbReference type="OrthoDB" id="6077228at2759"/>
<feature type="compositionally biased region" description="Basic and acidic residues" evidence="1">
    <location>
        <begin position="1"/>
        <end position="10"/>
    </location>
</feature>
<organism evidence="2">
    <name type="scientific">Tetraodon nigroviridis</name>
    <name type="common">Spotted green pufferfish</name>
    <name type="synonym">Chelonodon nigroviridis</name>
    <dbReference type="NCBI Taxonomy" id="99883"/>
    <lineage>
        <taxon>Eukaryota</taxon>
        <taxon>Metazoa</taxon>
        <taxon>Chordata</taxon>
        <taxon>Craniata</taxon>
        <taxon>Vertebrata</taxon>
        <taxon>Euteleostomi</taxon>
        <taxon>Actinopterygii</taxon>
        <taxon>Neopterygii</taxon>
        <taxon>Teleostei</taxon>
        <taxon>Neoteleostei</taxon>
        <taxon>Acanthomorphata</taxon>
        <taxon>Eupercaria</taxon>
        <taxon>Tetraodontiformes</taxon>
        <taxon>Tetradontoidea</taxon>
        <taxon>Tetraodontidae</taxon>
        <taxon>Tetraodon</taxon>
    </lineage>
</organism>
<dbReference type="SUPFAM" id="SSF47769">
    <property type="entry name" value="SAM/Pointed domain"/>
    <property type="match status" value="1"/>
</dbReference>